<gene>
    <name evidence="2" type="ORF">BCR34DRAFT_333391</name>
</gene>
<evidence type="ECO:0000313" key="2">
    <source>
        <dbReference type="EMBL" id="ORY11129.1"/>
    </source>
</evidence>
<evidence type="ECO:0000259" key="1">
    <source>
        <dbReference type="PROSITE" id="PS50076"/>
    </source>
</evidence>
<dbReference type="CDD" id="cd06257">
    <property type="entry name" value="DnaJ"/>
    <property type="match status" value="1"/>
</dbReference>
<protein>
    <recommendedName>
        <fullName evidence="1">J domain-containing protein</fullName>
    </recommendedName>
</protein>
<comment type="caution">
    <text evidence="2">The sequence shown here is derived from an EMBL/GenBank/DDBJ whole genome shotgun (WGS) entry which is preliminary data.</text>
</comment>
<keyword evidence="3" id="KW-1185">Reference proteome</keyword>
<dbReference type="SMART" id="SM00271">
    <property type="entry name" value="DnaJ"/>
    <property type="match status" value="1"/>
</dbReference>
<feature type="domain" description="J" evidence="1">
    <location>
        <begin position="3"/>
        <end position="73"/>
    </location>
</feature>
<dbReference type="InterPro" id="IPR001623">
    <property type="entry name" value="DnaJ_domain"/>
</dbReference>
<organism evidence="2 3">
    <name type="scientific">Clohesyomyces aquaticus</name>
    <dbReference type="NCBI Taxonomy" id="1231657"/>
    <lineage>
        <taxon>Eukaryota</taxon>
        <taxon>Fungi</taxon>
        <taxon>Dikarya</taxon>
        <taxon>Ascomycota</taxon>
        <taxon>Pezizomycotina</taxon>
        <taxon>Dothideomycetes</taxon>
        <taxon>Pleosporomycetidae</taxon>
        <taxon>Pleosporales</taxon>
        <taxon>Lindgomycetaceae</taxon>
        <taxon>Clohesyomyces</taxon>
    </lineage>
</organism>
<dbReference type="AlphaFoldDB" id="A0A1Y1ZLN7"/>
<dbReference type="EMBL" id="MCFA01000064">
    <property type="protein sequence ID" value="ORY11129.1"/>
    <property type="molecule type" value="Genomic_DNA"/>
</dbReference>
<proteinExistence type="predicted"/>
<name>A0A1Y1ZLN7_9PLEO</name>
<dbReference type="InterPro" id="IPR050817">
    <property type="entry name" value="DjlA_DnaK_co-chaperone"/>
</dbReference>
<dbReference type="SUPFAM" id="SSF46565">
    <property type="entry name" value="Chaperone J-domain"/>
    <property type="match status" value="1"/>
</dbReference>
<dbReference type="OrthoDB" id="10250354at2759"/>
<dbReference type="STRING" id="1231657.A0A1Y1ZLN7"/>
<dbReference type="Gene3D" id="1.10.287.110">
    <property type="entry name" value="DnaJ domain"/>
    <property type="match status" value="1"/>
</dbReference>
<dbReference type="InterPro" id="IPR018253">
    <property type="entry name" value="DnaJ_domain_CS"/>
</dbReference>
<dbReference type="Pfam" id="PF00226">
    <property type="entry name" value="DnaJ"/>
    <property type="match status" value="1"/>
</dbReference>
<dbReference type="PROSITE" id="PS00636">
    <property type="entry name" value="DNAJ_1"/>
    <property type="match status" value="1"/>
</dbReference>
<sequence>MPNHYEALGVDRDASTEAIKKAFKKKALECHPDKTHGKGLLERACLKEAFKNVNNAHEILSDLEQRAQYDKTLPPVPRHFNFRSRHTRILVRLNQLGLSRLMNRSSTTNRILRRLGPSRRDFGATRPGMGDLGTPLVSQISPFQAALDSPLVLALNLDLALAHSMRLGQVSLMLLGSGSVRVLKAPGGSHIERTHNQIPRDVAKLRPQGNQDLGQGAAALIQHQALPPSSMTFKGYIGPELSRAVGTSASGYLTGSLWSAKSPKSPVGCLATIRYGSLFTYATGHPSGRGTNPGTCISA</sequence>
<accession>A0A1Y1ZLN7</accession>
<reference evidence="2 3" key="1">
    <citation type="submission" date="2016-07" db="EMBL/GenBank/DDBJ databases">
        <title>Pervasive Adenine N6-methylation of Active Genes in Fungi.</title>
        <authorList>
            <consortium name="DOE Joint Genome Institute"/>
            <person name="Mondo S.J."/>
            <person name="Dannebaum R.O."/>
            <person name="Kuo R.C."/>
            <person name="Labutti K."/>
            <person name="Haridas S."/>
            <person name="Kuo A."/>
            <person name="Salamov A."/>
            <person name="Ahrendt S.R."/>
            <person name="Lipzen A."/>
            <person name="Sullivan W."/>
            <person name="Andreopoulos W.B."/>
            <person name="Clum A."/>
            <person name="Lindquist E."/>
            <person name="Daum C."/>
            <person name="Ramamoorthy G.K."/>
            <person name="Gryganskyi A."/>
            <person name="Culley D."/>
            <person name="Magnuson J.K."/>
            <person name="James T.Y."/>
            <person name="O'Malley M.A."/>
            <person name="Stajich J.E."/>
            <person name="Spatafora J.W."/>
            <person name="Visel A."/>
            <person name="Grigoriev I.V."/>
        </authorList>
    </citation>
    <scope>NUCLEOTIDE SEQUENCE [LARGE SCALE GENOMIC DNA]</scope>
    <source>
        <strain evidence="2 3">CBS 115471</strain>
    </source>
</reference>
<dbReference type="Proteomes" id="UP000193144">
    <property type="component" value="Unassembled WGS sequence"/>
</dbReference>
<dbReference type="PANTHER" id="PTHR24074">
    <property type="entry name" value="CO-CHAPERONE PROTEIN DJLA"/>
    <property type="match status" value="1"/>
</dbReference>
<dbReference type="PRINTS" id="PR00625">
    <property type="entry name" value="JDOMAIN"/>
</dbReference>
<evidence type="ECO:0000313" key="3">
    <source>
        <dbReference type="Proteomes" id="UP000193144"/>
    </source>
</evidence>
<dbReference type="InterPro" id="IPR036869">
    <property type="entry name" value="J_dom_sf"/>
</dbReference>
<dbReference type="PROSITE" id="PS50076">
    <property type="entry name" value="DNAJ_2"/>
    <property type="match status" value="1"/>
</dbReference>